<feature type="compositionally biased region" description="Basic and acidic residues" evidence="2">
    <location>
        <begin position="129"/>
        <end position="139"/>
    </location>
</feature>
<evidence type="ECO:0000256" key="1">
    <source>
        <dbReference type="ARBA" id="ARBA00022884"/>
    </source>
</evidence>
<dbReference type="InterPro" id="IPR035979">
    <property type="entry name" value="RBD_domain_sf"/>
</dbReference>
<feature type="compositionally biased region" description="Basic residues" evidence="2">
    <location>
        <begin position="147"/>
        <end position="156"/>
    </location>
</feature>
<feature type="domain" description="RRM" evidence="3">
    <location>
        <begin position="19"/>
        <end position="97"/>
    </location>
</feature>
<accession>A0A1H8K0S7</accession>
<dbReference type="Proteomes" id="UP000198942">
    <property type="component" value="Unassembled WGS sequence"/>
</dbReference>
<name>A0A1H8K0S7_9SPHI</name>
<dbReference type="InterPro" id="IPR000504">
    <property type="entry name" value="RRM_dom"/>
</dbReference>
<protein>
    <submittedName>
        <fullName evidence="4">RNA recognition motif. (A.k.a. RRM, RBD, or RNP domain)</fullName>
    </submittedName>
</protein>
<dbReference type="AlphaFoldDB" id="A0A1H8K0S7"/>
<evidence type="ECO:0000259" key="3">
    <source>
        <dbReference type="PROSITE" id="PS50102"/>
    </source>
</evidence>
<dbReference type="Pfam" id="PF00076">
    <property type="entry name" value="RRM_1"/>
    <property type="match status" value="1"/>
</dbReference>
<dbReference type="SMART" id="SM00360">
    <property type="entry name" value="RRM"/>
    <property type="match status" value="1"/>
</dbReference>
<organism evidence="4 5">
    <name type="scientific">Mucilaginibacter gossypiicola</name>
    <dbReference type="NCBI Taxonomy" id="551995"/>
    <lineage>
        <taxon>Bacteria</taxon>
        <taxon>Pseudomonadati</taxon>
        <taxon>Bacteroidota</taxon>
        <taxon>Sphingobacteriia</taxon>
        <taxon>Sphingobacteriales</taxon>
        <taxon>Sphingobacteriaceae</taxon>
        <taxon>Mucilaginibacter</taxon>
    </lineage>
</organism>
<feature type="region of interest" description="Disordered" evidence="2">
    <location>
        <begin position="96"/>
        <end position="156"/>
    </location>
</feature>
<dbReference type="EMBL" id="FOCL01000004">
    <property type="protein sequence ID" value="SEN86550.1"/>
    <property type="molecule type" value="Genomic_DNA"/>
</dbReference>
<dbReference type="InterPro" id="IPR052462">
    <property type="entry name" value="SLIRP/GR-RBP-like"/>
</dbReference>
<dbReference type="InterPro" id="IPR012677">
    <property type="entry name" value="Nucleotide-bd_a/b_plait_sf"/>
</dbReference>
<evidence type="ECO:0000313" key="4">
    <source>
        <dbReference type="EMBL" id="SEN86550.1"/>
    </source>
</evidence>
<gene>
    <name evidence="4" type="ORF">SAMN05192574_104399</name>
</gene>
<dbReference type="GO" id="GO:0003723">
    <property type="term" value="F:RNA binding"/>
    <property type="evidence" value="ECO:0007669"/>
    <property type="project" value="UniProtKB-KW"/>
</dbReference>
<dbReference type="STRING" id="551995.SAMN05192574_104399"/>
<dbReference type="PROSITE" id="PS50102">
    <property type="entry name" value="RRM"/>
    <property type="match status" value="1"/>
</dbReference>
<dbReference type="PANTHER" id="PTHR48027">
    <property type="entry name" value="HETEROGENEOUS NUCLEAR RIBONUCLEOPROTEIN 87F-RELATED"/>
    <property type="match status" value="1"/>
</dbReference>
<evidence type="ECO:0000256" key="2">
    <source>
        <dbReference type="SAM" id="MobiDB-lite"/>
    </source>
</evidence>
<sequence>MCTIFADWLPVAITKYSMVKLFIVGFPRDMEEIELVELFSAYGTVSTVRIITDKDSGISKGYGFLEMTDEAGAQRAIDAMNGATIDEREISVRIAEQKHQPQQKQQQQFARPKPGFNKVKPQGYNKPRFPRENNNRFEQQEAATPARAKRPRRQQP</sequence>
<keyword evidence="5" id="KW-1185">Reference proteome</keyword>
<proteinExistence type="predicted"/>
<evidence type="ECO:0000313" key="5">
    <source>
        <dbReference type="Proteomes" id="UP000198942"/>
    </source>
</evidence>
<keyword evidence="1" id="KW-0694">RNA-binding</keyword>
<dbReference type="SUPFAM" id="SSF54928">
    <property type="entry name" value="RNA-binding domain, RBD"/>
    <property type="match status" value="1"/>
</dbReference>
<reference evidence="5" key="1">
    <citation type="submission" date="2016-10" db="EMBL/GenBank/DDBJ databases">
        <authorList>
            <person name="Varghese N."/>
            <person name="Submissions S."/>
        </authorList>
    </citation>
    <scope>NUCLEOTIDE SEQUENCE [LARGE SCALE GENOMIC DNA]</scope>
    <source>
        <strain evidence="5">Gh-48</strain>
    </source>
</reference>
<dbReference type="Gene3D" id="3.30.70.330">
    <property type="match status" value="1"/>
</dbReference>